<keyword evidence="13" id="KW-1185">Reference proteome</keyword>
<comment type="caution">
    <text evidence="12">The sequence shown here is derived from an EMBL/GenBank/DDBJ whole genome shotgun (WGS) entry which is preliminary data.</text>
</comment>
<dbReference type="CDD" id="cd12152">
    <property type="entry name" value="F1-ATPase_delta"/>
    <property type="match status" value="1"/>
</dbReference>
<name>A0A2N5Y2E4_9GAMM</name>
<evidence type="ECO:0000256" key="5">
    <source>
        <dbReference type="ARBA" id="ARBA00022448"/>
    </source>
</evidence>
<evidence type="ECO:0000256" key="8">
    <source>
        <dbReference type="ARBA" id="ARBA00023196"/>
    </source>
</evidence>
<proteinExistence type="inferred from homology"/>
<feature type="domain" description="ATP synthase F1 complex delta/epsilon subunit N-terminal" evidence="11">
    <location>
        <begin position="1"/>
        <end position="78"/>
    </location>
</feature>
<comment type="similarity">
    <text evidence="3">Belongs to the ATPase epsilon chain family.</text>
</comment>
<dbReference type="NCBIfam" id="TIGR03166">
    <property type="entry name" value="alt_F1F0_F1_eps"/>
    <property type="match status" value="1"/>
</dbReference>
<keyword evidence="5" id="KW-0813">Transport</keyword>
<organism evidence="12 13">
    <name type="scientific">Kineobactrum sediminis</name>
    <dbReference type="NCBI Taxonomy" id="1905677"/>
    <lineage>
        <taxon>Bacteria</taxon>
        <taxon>Pseudomonadati</taxon>
        <taxon>Pseudomonadota</taxon>
        <taxon>Gammaproteobacteria</taxon>
        <taxon>Cellvibrionales</taxon>
        <taxon>Halieaceae</taxon>
        <taxon>Kineobactrum</taxon>
    </lineage>
</organism>
<dbReference type="Gene3D" id="2.60.15.10">
    <property type="entry name" value="F0F1 ATP synthase delta/epsilon subunit, N-terminal"/>
    <property type="match status" value="1"/>
</dbReference>
<evidence type="ECO:0000256" key="10">
    <source>
        <dbReference type="ARBA" id="ARBA00031795"/>
    </source>
</evidence>
<dbReference type="EMBL" id="PKLZ01000008">
    <property type="protein sequence ID" value="PLW82558.1"/>
    <property type="molecule type" value="Genomic_DNA"/>
</dbReference>
<accession>A0A2N5Y2E4</accession>
<gene>
    <name evidence="12" type="ORF">CWI75_11740</name>
</gene>
<evidence type="ECO:0000313" key="12">
    <source>
        <dbReference type="EMBL" id="PLW82558.1"/>
    </source>
</evidence>
<dbReference type="GO" id="GO:0012505">
    <property type="term" value="C:endomembrane system"/>
    <property type="evidence" value="ECO:0007669"/>
    <property type="project" value="UniProtKB-SubCell"/>
</dbReference>
<evidence type="ECO:0000256" key="2">
    <source>
        <dbReference type="ARBA" id="ARBA00004184"/>
    </source>
</evidence>
<comment type="subcellular location">
    <subcellularLocation>
        <location evidence="2">Endomembrane system</location>
        <topology evidence="2">Peripheral membrane protein</topology>
    </subcellularLocation>
</comment>
<evidence type="ECO:0000256" key="3">
    <source>
        <dbReference type="ARBA" id="ARBA00005712"/>
    </source>
</evidence>
<dbReference type="OrthoDB" id="8546953at2"/>
<keyword evidence="7" id="KW-0472">Membrane</keyword>
<dbReference type="GO" id="GO:0045259">
    <property type="term" value="C:proton-transporting ATP synthase complex"/>
    <property type="evidence" value="ECO:0007669"/>
    <property type="project" value="UniProtKB-KW"/>
</dbReference>
<dbReference type="AlphaFoldDB" id="A0A2N5Y2E4"/>
<keyword evidence="8" id="KW-0139">CF(1)</keyword>
<sequence length="131" mass="14616">MRLRILLPTQVLVDASVNKIIAQAEDGDFCLLPRHIDFVSALTPGVLSFRDPSGKESYAAIDEGVLVKCEQNVYVSTLNAVRGENISELQALVEKHFLELDEHERKARTALARLEAGTLRGFRELQERLNG</sequence>
<evidence type="ECO:0000256" key="1">
    <source>
        <dbReference type="ARBA" id="ARBA00003543"/>
    </source>
</evidence>
<evidence type="ECO:0000256" key="4">
    <source>
        <dbReference type="ARBA" id="ARBA00014480"/>
    </source>
</evidence>
<evidence type="ECO:0000313" key="13">
    <source>
        <dbReference type="Proteomes" id="UP000234845"/>
    </source>
</evidence>
<dbReference type="SUPFAM" id="SSF51344">
    <property type="entry name" value="Epsilon subunit of F1F0-ATP synthase N-terminal domain"/>
    <property type="match status" value="1"/>
</dbReference>
<dbReference type="Proteomes" id="UP000234845">
    <property type="component" value="Unassembled WGS sequence"/>
</dbReference>
<keyword evidence="8" id="KW-0066">ATP synthesis</keyword>
<evidence type="ECO:0000259" key="11">
    <source>
        <dbReference type="Pfam" id="PF02823"/>
    </source>
</evidence>
<evidence type="ECO:0000256" key="9">
    <source>
        <dbReference type="ARBA" id="ARBA00030215"/>
    </source>
</evidence>
<dbReference type="NCBIfam" id="NF004871">
    <property type="entry name" value="PRK06228.1"/>
    <property type="match status" value="1"/>
</dbReference>
<keyword evidence="6" id="KW-0406">Ion transport</keyword>
<dbReference type="InterPro" id="IPR024037">
    <property type="entry name" value="Alt_ATP_synth_F1_esu"/>
</dbReference>
<reference evidence="13" key="1">
    <citation type="submission" date="2017-11" db="EMBL/GenBank/DDBJ databases">
        <title>The draft genome sequence of Chromatocurvus sp. F02.</title>
        <authorList>
            <person name="Du Z.-J."/>
            <person name="Chang Y.-Q."/>
        </authorList>
    </citation>
    <scope>NUCLEOTIDE SEQUENCE [LARGE SCALE GENOMIC DNA]</scope>
    <source>
        <strain evidence="13">F02</strain>
    </source>
</reference>
<dbReference type="InterPro" id="IPR001469">
    <property type="entry name" value="ATP_synth_F1_dsu/esu"/>
</dbReference>
<evidence type="ECO:0000256" key="7">
    <source>
        <dbReference type="ARBA" id="ARBA00023136"/>
    </source>
</evidence>
<evidence type="ECO:0000256" key="6">
    <source>
        <dbReference type="ARBA" id="ARBA00023065"/>
    </source>
</evidence>
<dbReference type="InterPro" id="IPR020546">
    <property type="entry name" value="ATP_synth_F1_dsu/esu_N"/>
</dbReference>
<dbReference type="Pfam" id="PF02823">
    <property type="entry name" value="ATP-synt_DE_N"/>
    <property type="match status" value="1"/>
</dbReference>
<dbReference type="GO" id="GO:0046933">
    <property type="term" value="F:proton-transporting ATP synthase activity, rotational mechanism"/>
    <property type="evidence" value="ECO:0007669"/>
    <property type="project" value="InterPro"/>
</dbReference>
<comment type="function">
    <text evidence="1">Produces ATP from ADP in the presence of a proton gradient across the membrane.</text>
</comment>
<protein>
    <recommendedName>
        <fullName evidence="4">ATP synthase epsilon chain</fullName>
    </recommendedName>
    <alternativeName>
        <fullName evidence="10">ATP synthase F1 sector epsilon subunit</fullName>
    </alternativeName>
    <alternativeName>
        <fullName evidence="9">F-ATPase epsilon subunit</fullName>
    </alternativeName>
</protein>
<dbReference type="InterPro" id="IPR036771">
    <property type="entry name" value="ATPsynth_dsu/esu_N"/>
</dbReference>